<keyword evidence="6 12" id="KW-1133">Transmembrane helix</keyword>
<keyword evidence="14" id="KW-1185">Reference proteome</keyword>
<dbReference type="PANTHER" id="PTHR42985">
    <property type="entry name" value="SODIUM-COUPLED MONOCARBOXYLATE TRANSPORTER"/>
    <property type="match status" value="1"/>
</dbReference>
<feature type="transmembrane region" description="Helical" evidence="12">
    <location>
        <begin position="297"/>
        <end position="320"/>
    </location>
</feature>
<feature type="transmembrane region" description="Helical" evidence="12">
    <location>
        <begin position="179"/>
        <end position="197"/>
    </location>
</feature>
<proteinExistence type="inferred from homology"/>
<feature type="transmembrane region" description="Helical" evidence="12">
    <location>
        <begin position="507"/>
        <end position="531"/>
    </location>
</feature>
<dbReference type="Proteomes" id="UP000290545">
    <property type="component" value="Unassembled WGS sequence"/>
</dbReference>
<protein>
    <submittedName>
        <fullName evidence="13">Sodium transporter</fullName>
    </submittedName>
</protein>
<keyword evidence="4" id="KW-1003">Cell membrane</keyword>
<keyword evidence="7" id="KW-0915">Sodium</keyword>
<dbReference type="PANTHER" id="PTHR42985:SF40">
    <property type="entry name" value="LD47995P-RELATED"/>
    <property type="match status" value="1"/>
</dbReference>
<comment type="subcellular location">
    <subcellularLocation>
        <location evidence="1">Cell membrane</location>
        <topology evidence="1">Multi-pass membrane protein</topology>
    </subcellularLocation>
</comment>
<evidence type="ECO:0000256" key="4">
    <source>
        <dbReference type="ARBA" id="ARBA00022475"/>
    </source>
</evidence>
<evidence type="ECO:0000313" key="13">
    <source>
        <dbReference type="EMBL" id="RXK86966.1"/>
    </source>
</evidence>
<evidence type="ECO:0000256" key="7">
    <source>
        <dbReference type="ARBA" id="ARBA00023053"/>
    </source>
</evidence>
<dbReference type="GO" id="GO:0005886">
    <property type="term" value="C:plasma membrane"/>
    <property type="evidence" value="ECO:0007669"/>
    <property type="project" value="UniProtKB-SubCell"/>
</dbReference>
<evidence type="ECO:0000256" key="3">
    <source>
        <dbReference type="ARBA" id="ARBA00022448"/>
    </source>
</evidence>
<comment type="caution">
    <text evidence="13">The sequence shown here is derived from an EMBL/GenBank/DDBJ whole genome shotgun (WGS) entry which is preliminary data.</text>
</comment>
<keyword evidence="10" id="KW-0739">Sodium transport</keyword>
<sequence length="559" mass="61347">MNSIIDASVIVIFSVFIMLVGISFSRTGRNLKSFFAGGEAVPWFIGGLSLFMSFFSAGTFVAWGSIAYKYGWVAVTIQWTMCIGGLVTGLYLAPKWKATGNLTAAEFIKERLGEKVQKSFIYIFMLVSLFIKGSVLYSVAKLVSSSLVFPLVPVTVVLGILMIAYTAVGGLWAVMVTDILQFVILTAAVLLIIPLAFSETGGFNAFISKVPDGFFDVVNGEYSWSFILAFALYHVFYIGGNWTFVQRYTSVDTPKSASKVAFLFAALYILSPVLWMLPPMVYKTINPSLVGLDTENAYLMVCRQVLPAGLMGLILTGMYFSTSASANTALNVVSAVFTNDIYKGSINPNASDEKLMKVARTSSWMFGFGMIVIALIVPYIGGIVEFTLSIGAITGGPLLAPPIWALFSKRISGKATIFITMVSLAVNLLFKMVFPVVLNYKLSRGNEMLLGVALPFILLLGYELYAASKGWISKEYLDMKERKALRKLQLVEVDEEEQLQVKKQNKFGLQMIAFSLAFIALLLYVLCFLTTKGTQLVAIIATIVLFCSLIPLQASRKKH</sequence>
<evidence type="ECO:0000256" key="10">
    <source>
        <dbReference type="ARBA" id="ARBA00023201"/>
    </source>
</evidence>
<dbReference type="AlphaFoldDB" id="A0A4V1MAT2"/>
<dbReference type="PROSITE" id="PS50283">
    <property type="entry name" value="NA_SOLUT_SYMP_3"/>
    <property type="match status" value="1"/>
</dbReference>
<keyword evidence="9 12" id="KW-0472">Membrane</keyword>
<evidence type="ECO:0000313" key="14">
    <source>
        <dbReference type="Proteomes" id="UP000290545"/>
    </source>
</evidence>
<dbReference type="EMBL" id="SDHZ01000001">
    <property type="protein sequence ID" value="RXK86966.1"/>
    <property type="molecule type" value="Genomic_DNA"/>
</dbReference>
<feature type="transmembrane region" description="Helical" evidence="12">
    <location>
        <begin position="40"/>
        <end position="64"/>
    </location>
</feature>
<feature type="transmembrane region" description="Helical" evidence="12">
    <location>
        <begin position="70"/>
        <end position="93"/>
    </location>
</feature>
<dbReference type="GO" id="GO:0006814">
    <property type="term" value="P:sodium ion transport"/>
    <property type="evidence" value="ECO:0007669"/>
    <property type="project" value="UniProtKB-KW"/>
</dbReference>
<accession>A0A4V1MAT2</accession>
<feature type="transmembrane region" description="Helical" evidence="12">
    <location>
        <begin position="119"/>
        <end position="139"/>
    </location>
</feature>
<evidence type="ECO:0000256" key="12">
    <source>
        <dbReference type="SAM" id="Phobius"/>
    </source>
</evidence>
<evidence type="ECO:0000256" key="6">
    <source>
        <dbReference type="ARBA" id="ARBA00022989"/>
    </source>
</evidence>
<keyword evidence="5 12" id="KW-0812">Transmembrane</keyword>
<feature type="transmembrane region" description="Helical" evidence="12">
    <location>
        <begin position="537"/>
        <end position="554"/>
    </location>
</feature>
<name>A0A4V1MAT2_9BACT</name>
<dbReference type="RefSeq" id="WP_129002715.1">
    <property type="nucleotide sequence ID" value="NZ_SDHZ01000001.1"/>
</dbReference>
<keyword evidence="3" id="KW-0813">Transport</keyword>
<feature type="transmembrane region" description="Helical" evidence="12">
    <location>
        <begin position="6"/>
        <end position="28"/>
    </location>
</feature>
<dbReference type="OrthoDB" id="9761931at2"/>
<dbReference type="Pfam" id="PF00474">
    <property type="entry name" value="SSF"/>
    <property type="match status" value="1"/>
</dbReference>
<dbReference type="CDD" id="cd11477">
    <property type="entry name" value="SLC5sbd_u1"/>
    <property type="match status" value="1"/>
</dbReference>
<organism evidence="13 14">
    <name type="scientific">Filimonas effusa</name>
    <dbReference type="NCBI Taxonomy" id="2508721"/>
    <lineage>
        <taxon>Bacteria</taxon>
        <taxon>Pseudomonadati</taxon>
        <taxon>Bacteroidota</taxon>
        <taxon>Chitinophagia</taxon>
        <taxon>Chitinophagales</taxon>
        <taxon>Chitinophagaceae</taxon>
        <taxon>Filimonas</taxon>
    </lineage>
</organism>
<gene>
    <name evidence="13" type="ORF">ESB13_09330</name>
</gene>
<dbReference type="InterPro" id="IPR001734">
    <property type="entry name" value="Na/solute_symporter"/>
</dbReference>
<feature type="transmembrane region" description="Helical" evidence="12">
    <location>
        <begin position="448"/>
        <end position="467"/>
    </location>
</feature>
<keyword evidence="8" id="KW-0406">Ion transport</keyword>
<feature type="transmembrane region" description="Helical" evidence="12">
    <location>
        <begin position="151"/>
        <end position="172"/>
    </location>
</feature>
<dbReference type="InterPro" id="IPR038377">
    <property type="entry name" value="Na/Glc_symporter_sf"/>
</dbReference>
<feature type="transmembrane region" description="Helical" evidence="12">
    <location>
        <begin position="415"/>
        <end position="436"/>
    </location>
</feature>
<evidence type="ECO:0000256" key="11">
    <source>
        <dbReference type="RuleBase" id="RU362091"/>
    </source>
</evidence>
<evidence type="ECO:0000256" key="9">
    <source>
        <dbReference type="ARBA" id="ARBA00023136"/>
    </source>
</evidence>
<evidence type="ECO:0000256" key="5">
    <source>
        <dbReference type="ARBA" id="ARBA00022692"/>
    </source>
</evidence>
<dbReference type="Gene3D" id="1.20.1730.10">
    <property type="entry name" value="Sodium/glucose cotransporter"/>
    <property type="match status" value="1"/>
</dbReference>
<evidence type="ECO:0000256" key="8">
    <source>
        <dbReference type="ARBA" id="ARBA00023065"/>
    </source>
</evidence>
<reference evidence="13 14" key="1">
    <citation type="submission" date="2019-01" db="EMBL/GenBank/DDBJ databases">
        <title>Filimonas sp. strain TTM-71.</title>
        <authorList>
            <person name="Chen W.-M."/>
        </authorList>
    </citation>
    <scope>NUCLEOTIDE SEQUENCE [LARGE SCALE GENOMIC DNA]</scope>
    <source>
        <strain evidence="13 14">TTM-71</strain>
    </source>
</reference>
<feature type="transmembrane region" description="Helical" evidence="12">
    <location>
        <begin position="363"/>
        <end position="380"/>
    </location>
</feature>
<comment type="similarity">
    <text evidence="2 11">Belongs to the sodium:solute symporter (SSF) (TC 2.A.21) family.</text>
</comment>
<dbReference type="GO" id="GO:0015293">
    <property type="term" value="F:symporter activity"/>
    <property type="evidence" value="ECO:0007669"/>
    <property type="project" value="TreeGrafter"/>
</dbReference>
<evidence type="ECO:0000256" key="1">
    <source>
        <dbReference type="ARBA" id="ARBA00004651"/>
    </source>
</evidence>
<evidence type="ECO:0000256" key="2">
    <source>
        <dbReference type="ARBA" id="ARBA00006434"/>
    </source>
</evidence>
<feature type="transmembrane region" description="Helical" evidence="12">
    <location>
        <begin position="257"/>
        <end position="277"/>
    </location>
</feature>
<feature type="transmembrane region" description="Helical" evidence="12">
    <location>
        <begin position="222"/>
        <end position="245"/>
    </location>
</feature>
<dbReference type="InterPro" id="IPR051163">
    <property type="entry name" value="Sodium:Solute_Symporter_SSF"/>
</dbReference>